<sequence>MRGNDTKDDQNGWFDVAVLVEREVTGTAARRMVELYQMKSAPLRYNLVRSRLATPETEADQLMQKSLERLESLGVEVTGTVTDQEPIEALADLVGVTSSEEAVVVTDRHRVAEMFRRDLASQARTRLDLPLFHLVNR</sequence>
<dbReference type="RefSeq" id="WP_133982387.1">
    <property type="nucleotide sequence ID" value="NZ_SOCE01000002.1"/>
</dbReference>
<dbReference type="EMBL" id="SOCE01000002">
    <property type="protein sequence ID" value="TDU83267.1"/>
    <property type="molecule type" value="Genomic_DNA"/>
</dbReference>
<dbReference type="Proteomes" id="UP000295151">
    <property type="component" value="Unassembled WGS sequence"/>
</dbReference>
<accession>A0A4R7SXR7</accession>
<proteinExistence type="predicted"/>
<evidence type="ECO:0000313" key="2">
    <source>
        <dbReference type="Proteomes" id="UP000295151"/>
    </source>
</evidence>
<reference evidence="1 2" key="1">
    <citation type="submission" date="2019-03" db="EMBL/GenBank/DDBJ databases">
        <title>Genomic Encyclopedia of Type Strains, Phase III (KMG-III): the genomes of soil and plant-associated and newly described type strains.</title>
        <authorList>
            <person name="Whitman W."/>
        </authorList>
    </citation>
    <scope>NUCLEOTIDE SEQUENCE [LARGE SCALE GENOMIC DNA]</scope>
    <source>
        <strain evidence="1 2">VKM Ac-2575</strain>
    </source>
</reference>
<protein>
    <recommendedName>
        <fullName evidence="3">Universal stress protein family protein</fullName>
    </recommendedName>
</protein>
<comment type="caution">
    <text evidence="1">The sequence shown here is derived from an EMBL/GenBank/DDBJ whole genome shotgun (WGS) entry which is preliminary data.</text>
</comment>
<name>A0A4R7SXR7_9ACTN</name>
<evidence type="ECO:0008006" key="3">
    <source>
        <dbReference type="Google" id="ProtNLM"/>
    </source>
</evidence>
<keyword evidence="2" id="KW-1185">Reference proteome</keyword>
<evidence type="ECO:0000313" key="1">
    <source>
        <dbReference type="EMBL" id="TDU83267.1"/>
    </source>
</evidence>
<dbReference type="Gene3D" id="3.40.50.620">
    <property type="entry name" value="HUPs"/>
    <property type="match status" value="1"/>
</dbReference>
<dbReference type="AlphaFoldDB" id="A0A4R7SXR7"/>
<dbReference type="OrthoDB" id="3825223at2"/>
<dbReference type="SUPFAM" id="SSF52402">
    <property type="entry name" value="Adenine nucleotide alpha hydrolases-like"/>
    <property type="match status" value="1"/>
</dbReference>
<dbReference type="InterPro" id="IPR014729">
    <property type="entry name" value="Rossmann-like_a/b/a_fold"/>
</dbReference>
<organism evidence="1 2">
    <name type="scientific">Kribbella voronezhensis</name>
    <dbReference type="NCBI Taxonomy" id="2512212"/>
    <lineage>
        <taxon>Bacteria</taxon>
        <taxon>Bacillati</taxon>
        <taxon>Actinomycetota</taxon>
        <taxon>Actinomycetes</taxon>
        <taxon>Propionibacteriales</taxon>
        <taxon>Kribbellaceae</taxon>
        <taxon>Kribbella</taxon>
    </lineage>
</organism>
<gene>
    <name evidence="1" type="ORF">EV138_5729</name>
</gene>